<protein>
    <submittedName>
        <fullName evidence="3">Class I SAM-dependent methyltransferase</fullName>
    </submittedName>
</protein>
<dbReference type="InterPro" id="IPR029063">
    <property type="entry name" value="SAM-dependent_MTases_sf"/>
</dbReference>
<evidence type="ECO:0000259" key="2">
    <source>
        <dbReference type="Pfam" id="PF22013"/>
    </source>
</evidence>
<dbReference type="GO" id="GO:0008168">
    <property type="term" value="F:methyltransferase activity"/>
    <property type="evidence" value="ECO:0007669"/>
    <property type="project" value="UniProtKB-KW"/>
</dbReference>
<dbReference type="CDD" id="cd02440">
    <property type="entry name" value="AdoMet_MTases"/>
    <property type="match status" value="1"/>
</dbReference>
<keyword evidence="3" id="KW-0808">Transferase</keyword>
<comment type="caution">
    <text evidence="3">The sequence shown here is derived from an EMBL/GenBank/DDBJ whole genome shotgun (WGS) entry which is preliminary data.</text>
</comment>
<name>A0ABU3AE36_9FLAO</name>
<dbReference type="SUPFAM" id="SSF53335">
    <property type="entry name" value="S-adenosyl-L-methionine-dependent methyltransferases"/>
    <property type="match status" value="1"/>
</dbReference>
<evidence type="ECO:0000313" key="4">
    <source>
        <dbReference type="Proteomes" id="UP001255246"/>
    </source>
</evidence>
<dbReference type="InterPro" id="IPR054168">
    <property type="entry name" value="PG_1098_Fer"/>
</dbReference>
<dbReference type="Gene3D" id="1.10.10.1110">
    <property type="entry name" value="Methyltransferase PG1098, N-terminal domain"/>
    <property type="match status" value="1"/>
</dbReference>
<keyword evidence="3" id="KW-0489">Methyltransferase</keyword>
<dbReference type="Pfam" id="PF18096">
    <property type="entry name" value="Thump_like"/>
    <property type="match status" value="1"/>
</dbReference>
<proteinExistence type="predicted"/>
<gene>
    <name evidence="3" type="ORF">RM706_15535</name>
</gene>
<feature type="domain" description="PG-1098 ferredoxin-like" evidence="2">
    <location>
        <begin position="279"/>
        <end position="321"/>
    </location>
</feature>
<dbReference type="Pfam" id="PF22013">
    <property type="entry name" value="PG_1098_Fer"/>
    <property type="match status" value="1"/>
</dbReference>
<dbReference type="Proteomes" id="UP001255246">
    <property type="component" value="Unassembled WGS sequence"/>
</dbReference>
<dbReference type="InterPro" id="IPR041497">
    <property type="entry name" value="Thump-like"/>
</dbReference>
<reference evidence="3 4" key="1">
    <citation type="submission" date="2023-09" db="EMBL/GenBank/DDBJ databases">
        <authorList>
            <person name="Rey-Velasco X."/>
        </authorList>
    </citation>
    <scope>NUCLEOTIDE SEQUENCE [LARGE SCALE GENOMIC DNA]</scope>
    <source>
        <strain evidence="3 4">F388</strain>
    </source>
</reference>
<organism evidence="3 4">
    <name type="scientific">Croceitalea rosinachiae</name>
    <dbReference type="NCBI Taxonomy" id="3075596"/>
    <lineage>
        <taxon>Bacteria</taxon>
        <taxon>Pseudomonadati</taxon>
        <taxon>Bacteroidota</taxon>
        <taxon>Flavobacteriia</taxon>
        <taxon>Flavobacteriales</taxon>
        <taxon>Flavobacteriaceae</taxon>
        <taxon>Croceitalea</taxon>
    </lineage>
</organism>
<evidence type="ECO:0000313" key="3">
    <source>
        <dbReference type="EMBL" id="MDT0608454.1"/>
    </source>
</evidence>
<dbReference type="GO" id="GO:0032259">
    <property type="term" value="P:methylation"/>
    <property type="evidence" value="ECO:0007669"/>
    <property type="project" value="UniProtKB-KW"/>
</dbReference>
<dbReference type="Gene3D" id="3.40.50.150">
    <property type="entry name" value="Vaccinia Virus protein VP39"/>
    <property type="match status" value="1"/>
</dbReference>
<dbReference type="EMBL" id="JAVRHR010000005">
    <property type="protein sequence ID" value="MDT0608454.1"/>
    <property type="molecule type" value="Genomic_DNA"/>
</dbReference>
<sequence length="392" mass="44960">MNKAILKTGFQEFIKNNWNTDIVSVLLKKPFFDDVTQKELSEQLEAKKKCKDKLPTWFATPQIYYPKKLHIEQTSSEQTAKYKASIIKGKSLLDITGGLGVDSYFFSKEFDRIIHCEINQNLSEIAAYNFDILNVKNIKCIVENGLDFLSTSEKKFDWVFIDPSRRNDAKGKVFLLQDCLPNVPANLKTIFEKTENVMIKTAPLLDISQGISDLKSVKEVHVVAFKNEVKELLWILKKDFEDTIQIKTTNLQINSEEAFDFTLSGEKKLISEIGLPEKYLYEPNAAILKSGGFKSIGEAFGLKKLHEHSHLYTSNQPIDFPGRRFKVENVFPYTKKEFRKLKGTKANITTRNFPESVATIRKKLKISDGGDSYLFFTTDLNDQLIFVFCQKI</sequence>
<feature type="domain" description="THUMP-like" evidence="1">
    <location>
        <begin position="322"/>
        <end position="390"/>
    </location>
</feature>
<evidence type="ECO:0000259" key="1">
    <source>
        <dbReference type="Pfam" id="PF18096"/>
    </source>
</evidence>
<accession>A0ABU3AE36</accession>
<keyword evidence="4" id="KW-1185">Reference proteome</keyword>
<dbReference type="RefSeq" id="WP_311353190.1">
    <property type="nucleotide sequence ID" value="NZ_JAVRHR010000005.1"/>
</dbReference>